<sequence length="427" mass="46651">MSLFAHELRLLLRQRLTVVALALLGLLTIAALAAGMLEVDRQRAAIAAIPAAQAEDIGAIAAWIDKDKDAGSAAYYSFHPTWDAPAPLAFAALGMRDVSPYILRVRVLGLEAQIYDGDTFNPELALPGRFDFAFVLVFLAPLFVIALFHDLTSGEREAGRARALEALPNGGRALWRRRTLLRLALLWLMLGVPFTAAALIEGVPVATLAIVLLLVGGYLLFWIGLAALVGRPRWSSVANAATLAASWLVLVLIVPTLANVVINQAIPVNQGAEIALAQREAVNRAWDIPRGDTMDRFFANHPEWADSPPLGTAFHYKWYLAFHQNGDESVAPQVRAYRDGLEARDAAGRALGWALPSVGVQALLMRLAGTDLSAQLAYQDCIRGFHKRLRTFYYGYLFRDRPFAKADFDLAPKFDDTVCAPTDNPAI</sequence>
<dbReference type="Pfam" id="PF12040">
    <property type="entry name" value="DUF3526"/>
    <property type="match status" value="1"/>
</dbReference>
<keyword evidence="1" id="KW-1133">Transmembrane helix</keyword>
<reference evidence="3" key="1">
    <citation type="journal article" date="2019" name="Int. J. Syst. Evol. Microbiol.">
        <title>The Global Catalogue of Microorganisms (GCM) 10K type strain sequencing project: providing services to taxonomists for standard genome sequencing and annotation.</title>
        <authorList>
            <consortium name="The Broad Institute Genomics Platform"/>
            <consortium name="The Broad Institute Genome Sequencing Center for Infectious Disease"/>
            <person name="Wu L."/>
            <person name="Ma J."/>
        </authorList>
    </citation>
    <scope>NUCLEOTIDE SEQUENCE [LARGE SCALE GENOMIC DNA]</scope>
    <source>
        <strain evidence="3">KCTC 42644</strain>
    </source>
</reference>
<comment type="caution">
    <text evidence="2">The sequence shown here is derived from an EMBL/GenBank/DDBJ whole genome shotgun (WGS) entry which is preliminary data.</text>
</comment>
<evidence type="ECO:0000313" key="2">
    <source>
        <dbReference type="EMBL" id="MFC3713344.1"/>
    </source>
</evidence>
<protein>
    <submittedName>
        <fullName evidence="2">DUF3526 domain-containing protein</fullName>
    </submittedName>
</protein>
<feature type="transmembrane region" description="Helical" evidence="1">
    <location>
        <begin position="241"/>
        <end position="262"/>
    </location>
</feature>
<feature type="transmembrane region" description="Helical" evidence="1">
    <location>
        <begin position="206"/>
        <end position="229"/>
    </location>
</feature>
<evidence type="ECO:0000313" key="3">
    <source>
        <dbReference type="Proteomes" id="UP001595615"/>
    </source>
</evidence>
<keyword evidence="1" id="KW-0812">Transmembrane</keyword>
<proteinExistence type="predicted"/>
<dbReference type="RefSeq" id="WP_380861754.1">
    <property type="nucleotide sequence ID" value="NZ_JBHRXV010000011.1"/>
</dbReference>
<gene>
    <name evidence="2" type="ORF">ACFOMD_12230</name>
</gene>
<name>A0ABV7XB83_9SPHN</name>
<dbReference type="EMBL" id="JBHRXV010000011">
    <property type="protein sequence ID" value="MFC3713344.1"/>
    <property type="molecule type" value="Genomic_DNA"/>
</dbReference>
<dbReference type="Proteomes" id="UP001595615">
    <property type="component" value="Unassembled WGS sequence"/>
</dbReference>
<dbReference type="PANTHER" id="PTHR43471">
    <property type="entry name" value="ABC TRANSPORTER PERMEASE"/>
    <property type="match status" value="1"/>
</dbReference>
<feature type="transmembrane region" description="Helical" evidence="1">
    <location>
        <begin position="180"/>
        <end position="200"/>
    </location>
</feature>
<keyword evidence="1" id="KW-0472">Membrane</keyword>
<accession>A0ABV7XB83</accession>
<feature type="transmembrane region" description="Helical" evidence="1">
    <location>
        <begin position="132"/>
        <end position="152"/>
    </location>
</feature>
<organism evidence="2 3">
    <name type="scientific">Sphingoaurantiacus capsulatus</name>
    <dbReference type="NCBI Taxonomy" id="1771310"/>
    <lineage>
        <taxon>Bacteria</taxon>
        <taxon>Pseudomonadati</taxon>
        <taxon>Pseudomonadota</taxon>
        <taxon>Alphaproteobacteria</taxon>
        <taxon>Sphingomonadales</taxon>
        <taxon>Sphingosinicellaceae</taxon>
        <taxon>Sphingoaurantiacus</taxon>
    </lineage>
</organism>
<dbReference type="InterPro" id="IPR021913">
    <property type="entry name" value="DUF3526"/>
</dbReference>
<evidence type="ECO:0000256" key="1">
    <source>
        <dbReference type="SAM" id="Phobius"/>
    </source>
</evidence>
<dbReference type="PANTHER" id="PTHR43471:SF1">
    <property type="entry name" value="ABC TRANSPORTER PERMEASE PROTEIN NOSY-RELATED"/>
    <property type="match status" value="1"/>
</dbReference>
<keyword evidence="3" id="KW-1185">Reference proteome</keyword>